<keyword evidence="2" id="KW-1185">Reference proteome</keyword>
<protein>
    <submittedName>
        <fullName evidence="1">Methyltransferase family protein</fullName>
    </submittedName>
</protein>
<dbReference type="PANTHER" id="PTHR43861">
    <property type="entry name" value="TRANS-ACONITATE 2-METHYLTRANSFERASE-RELATED"/>
    <property type="match status" value="1"/>
</dbReference>
<accession>A0A2M9BDM9</accession>
<dbReference type="Proteomes" id="UP000230842">
    <property type="component" value="Unassembled WGS sequence"/>
</dbReference>
<evidence type="ECO:0000313" key="2">
    <source>
        <dbReference type="Proteomes" id="UP000230842"/>
    </source>
</evidence>
<dbReference type="SUPFAM" id="SSF53335">
    <property type="entry name" value="S-adenosyl-L-methionine-dependent methyltransferases"/>
    <property type="match status" value="1"/>
</dbReference>
<dbReference type="Pfam" id="PF13489">
    <property type="entry name" value="Methyltransf_23"/>
    <property type="match status" value="1"/>
</dbReference>
<dbReference type="GO" id="GO:0032259">
    <property type="term" value="P:methylation"/>
    <property type="evidence" value="ECO:0007669"/>
    <property type="project" value="UniProtKB-KW"/>
</dbReference>
<keyword evidence="1" id="KW-0489">Methyltransferase</keyword>
<dbReference type="EMBL" id="PGEZ01000001">
    <property type="protein sequence ID" value="PJJ56039.1"/>
    <property type="molecule type" value="Genomic_DNA"/>
</dbReference>
<sequence>MGRVQETATEVHEVVTDAVARLGGGPARPLRVVDVGGGTGGQAVALAEQGHAVVVVDPSADALATLGRRARSAGVEVETVQARATEMVGVVGPDADLVLCHGLLEVVDDVEQTLASLHQVLRPQGLLSVVVAGRPAAVLARLRAGDVEGATAVLAGDGRSGPRRFDAAELTGLVRGAGFRLEQLDGLRIAAALLPADPDGAVGRRTVTAFERAAAADETLRVLGSSLHALASRPDAAQSQAP</sequence>
<organism evidence="1 2">
    <name type="scientific">Mumia flava</name>
    <dbReference type="NCBI Taxonomy" id="1348852"/>
    <lineage>
        <taxon>Bacteria</taxon>
        <taxon>Bacillati</taxon>
        <taxon>Actinomycetota</taxon>
        <taxon>Actinomycetes</taxon>
        <taxon>Propionibacteriales</taxon>
        <taxon>Nocardioidaceae</taxon>
        <taxon>Mumia</taxon>
    </lineage>
</organism>
<proteinExistence type="predicted"/>
<dbReference type="AlphaFoldDB" id="A0A2M9BDM9"/>
<reference evidence="1 2" key="1">
    <citation type="submission" date="2017-11" db="EMBL/GenBank/DDBJ databases">
        <title>Genomic Encyclopedia of Archaeal and Bacterial Type Strains, Phase II (KMG-II): From Individual Species to Whole Genera.</title>
        <authorList>
            <person name="Goeker M."/>
        </authorList>
    </citation>
    <scope>NUCLEOTIDE SEQUENCE [LARGE SCALE GENOMIC DNA]</scope>
    <source>
        <strain evidence="1 2">DSM 27763</strain>
    </source>
</reference>
<name>A0A2M9BDM9_9ACTN</name>
<comment type="caution">
    <text evidence="1">The sequence shown here is derived from an EMBL/GenBank/DDBJ whole genome shotgun (WGS) entry which is preliminary data.</text>
</comment>
<dbReference type="GO" id="GO:0008168">
    <property type="term" value="F:methyltransferase activity"/>
    <property type="evidence" value="ECO:0007669"/>
    <property type="project" value="UniProtKB-KW"/>
</dbReference>
<dbReference type="Gene3D" id="3.40.50.150">
    <property type="entry name" value="Vaccinia Virus protein VP39"/>
    <property type="match status" value="1"/>
</dbReference>
<gene>
    <name evidence="1" type="ORF">CLV56_0243</name>
</gene>
<keyword evidence="1" id="KW-0808">Transferase</keyword>
<dbReference type="InterPro" id="IPR029063">
    <property type="entry name" value="SAM-dependent_MTases_sf"/>
</dbReference>
<evidence type="ECO:0000313" key="1">
    <source>
        <dbReference type="EMBL" id="PJJ56039.1"/>
    </source>
</evidence>